<dbReference type="AlphaFoldDB" id="A0A2T4BT59"/>
<evidence type="ECO:0000313" key="2">
    <source>
        <dbReference type="EMBL" id="PTB72492.1"/>
    </source>
</evidence>
<accession>A0A2T4BT59</accession>
<sequence length="122" mass="13412">MLRTTARATSRAGRPQGKRHENEREKKKKAECRRLGARSRVAVFSLVPTGTTTAGYVRPGRKGEIPCSPPRILVQVGNLCGGIVPLRLGVAVLRECYRHRITRTRTYILHASAGDYGDGGRS</sequence>
<gene>
    <name evidence="2" type="ORF">M440DRAFT_1090198</name>
</gene>
<protein>
    <submittedName>
        <fullName evidence="2">Uncharacterized protein</fullName>
    </submittedName>
</protein>
<organism evidence="2 3">
    <name type="scientific">Trichoderma longibrachiatum ATCC 18648</name>
    <dbReference type="NCBI Taxonomy" id="983965"/>
    <lineage>
        <taxon>Eukaryota</taxon>
        <taxon>Fungi</taxon>
        <taxon>Dikarya</taxon>
        <taxon>Ascomycota</taxon>
        <taxon>Pezizomycotina</taxon>
        <taxon>Sordariomycetes</taxon>
        <taxon>Hypocreomycetidae</taxon>
        <taxon>Hypocreales</taxon>
        <taxon>Hypocreaceae</taxon>
        <taxon>Trichoderma</taxon>
    </lineage>
</organism>
<dbReference type="Proteomes" id="UP000240760">
    <property type="component" value="Unassembled WGS sequence"/>
</dbReference>
<feature type="region of interest" description="Disordered" evidence="1">
    <location>
        <begin position="1"/>
        <end position="32"/>
    </location>
</feature>
<dbReference type="EMBL" id="KZ679141">
    <property type="protein sequence ID" value="PTB72492.1"/>
    <property type="molecule type" value="Genomic_DNA"/>
</dbReference>
<evidence type="ECO:0000256" key="1">
    <source>
        <dbReference type="SAM" id="MobiDB-lite"/>
    </source>
</evidence>
<proteinExistence type="predicted"/>
<evidence type="ECO:0000313" key="3">
    <source>
        <dbReference type="Proteomes" id="UP000240760"/>
    </source>
</evidence>
<reference evidence="2 3" key="1">
    <citation type="submission" date="2016-07" db="EMBL/GenBank/DDBJ databases">
        <title>Multiple horizontal gene transfer events from other fungi enriched the ability of initially mycotrophic Trichoderma (Ascomycota) to feed on dead plant biomass.</title>
        <authorList>
            <consortium name="DOE Joint Genome Institute"/>
            <person name="Aerts A."/>
            <person name="Atanasova L."/>
            <person name="Chenthamara K."/>
            <person name="Zhang J."/>
            <person name="Grujic M."/>
            <person name="Henrissat B."/>
            <person name="Kuo A."/>
            <person name="Salamov A."/>
            <person name="Lipzen A."/>
            <person name="Labutti K."/>
            <person name="Barry K."/>
            <person name="Miao Y."/>
            <person name="Rahimi M.J."/>
            <person name="Shen Q."/>
            <person name="Grigoriev I.V."/>
            <person name="Kubicek C.P."/>
            <person name="Druzhinina I.S."/>
        </authorList>
    </citation>
    <scope>NUCLEOTIDE SEQUENCE [LARGE SCALE GENOMIC DNA]</scope>
    <source>
        <strain evidence="2 3">ATCC 18648</strain>
    </source>
</reference>
<feature type="compositionally biased region" description="Low complexity" evidence="1">
    <location>
        <begin position="1"/>
        <end position="12"/>
    </location>
</feature>
<keyword evidence="3" id="KW-1185">Reference proteome</keyword>
<name>A0A2T4BT59_TRILO</name>